<evidence type="ECO:0000313" key="2">
    <source>
        <dbReference type="EMBL" id="CAE5959346.1"/>
    </source>
</evidence>
<feature type="domain" description="Replication protein A 70 kDa DNA-binding subunit B/D first OB fold" evidence="1">
    <location>
        <begin position="253"/>
        <end position="352"/>
    </location>
</feature>
<dbReference type="CDD" id="cd04480">
    <property type="entry name" value="RPA1_DBD_A_like"/>
    <property type="match status" value="2"/>
</dbReference>
<dbReference type="Gene3D" id="2.40.50.140">
    <property type="entry name" value="Nucleic acid-binding proteins"/>
    <property type="match status" value="3"/>
</dbReference>
<evidence type="ECO:0000313" key="3">
    <source>
        <dbReference type="Proteomes" id="UP000682877"/>
    </source>
</evidence>
<dbReference type="AlphaFoldDB" id="A0A8S1ZI13"/>
<sequence>MSEQIYLSNLARGRTVKYIRVKILSLWRVRLYGFRCKTEMLLADEQGTKIEGTIGCGPFHNVDMRELREDAWYTISDFVVSVPIRRTPNTLHPFHIKFHMICVLFVSLLDLCGVVVYVSEIKRMTYVPGEYDASTACNYLYFRLMDQKGREMPCFALGHYAADFMNVWTSRGYQASFRYQPVFCVLRFWKVDEFMGEPSISTRIGCSKIYLEPTLSEIKDLRMMSVFIARVTWAIEEDEDCDDAVVSFSMAYFHDVSILRPCITGWHIRVKVLRMINVCINPRNALRLVLVDDKGFKIDCWINGEYAKHYAGFLKEDRWFSFTEFRVLENSDRVRLTNHPFRMSIFGTTVVLPADPPSVEPRDSFTPFSSIIDGTVDESVLIDLIGVLSDVGELVNVGTNPSDLTGFRLSFRIRGPCGNAIDGLVSGRSAVEFRKHYDLCVSKPLVCIMRLWKVDRYFDGPKNVRIVNKGLISKVLPYPDVPEAAEFCTMSVLMCWCDK</sequence>
<reference evidence="2" key="1">
    <citation type="submission" date="2021-01" db="EMBL/GenBank/DDBJ databases">
        <authorList>
            <person name="Bezrukov I."/>
        </authorList>
    </citation>
    <scope>NUCLEOTIDE SEQUENCE</scope>
</reference>
<dbReference type="CDD" id="cd04481">
    <property type="entry name" value="RPA1_DBD_B_like"/>
    <property type="match status" value="2"/>
</dbReference>
<proteinExistence type="predicted"/>
<accession>A0A8S1ZI13</accession>
<dbReference type="PANTHER" id="PTHR47165:SF4">
    <property type="entry name" value="OS03G0429900 PROTEIN"/>
    <property type="match status" value="1"/>
</dbReference>
<dbReference type="InterPro" id="IPR012340">
    <property type="entry name" value="NA-bd_OB-fold"/>
</dbReference>
<dbReference type="Pfam" id="PF02721">
    <property type="entry name" value="DUF223"/>
    <property type="match status" value="2"/>
</dbReference>
<dbReference type="EMBL" id="LR999451">
    <property type="protein sequence ID" value="CAE5959346.1"/>
    <property type="molecule type" value="Genomic_DNA"/>
</dbReference>
<gene>
    <name evidence="2" type="ORF">AARE701A_LOCUS2880</name>
</gene>
<dbReference type="Proteomes" id="UP000682877">
    <property type="component" value="Chromosome 1"/>
</dbReference>
<dbReference type="PANTHER" id="PTHR47165">
    <property type="entry name" value="OS03G0429900 PROTEIN"/>
    <property type="match status" value="1"/>
</dbReference>
<dbReference type="SUPFAM" id="SSF50249">
    <property type="entry name" value="Nucleic acid-binding proteins"/>
    <property type="match status" value="2"/>
</dbReference>
<evidence type="ECO:0000259" key="1">
    <source>
        <dbReference type="Pfam" id="PF02721"/>
    </source>
</evidence>
<name>A0A8S1ZI13_ARAAE</name>
<organism evidence="2 3">
    <name type="scientific">Arabidopsis arenosa</name>
    <name type="common">Sand rock-cress</name>
    <name type="synonym">Cardaminopsis arenosa</name>
    <dbReference type="NCBI Taxonomy" id="38785"/>
    <lineage>
        <taxon>Eukaryota</taxon>
        <taxon>Viridiplantae</taxon>
        <taxon>Streptophyta</taxon>
        <taxon>Embryophyta</taxon>
        <taxon>Tracheophyta</taxon>
        <taxon>Spermatophyta</taxon>
        <taxon>Magnoliopsida</taxon>
        <taxon>eudicotyledons</taxon>
        <taxon>Gunneridae</taxon>
        <taxon>Pentapetalae</taxon>
        <taxon>rosids</taxon>
        <taxon>malvids</taxon>
        <taxon>Brassicales</taxon>
        <taxon>Brassicaceae</taxon>
        <taxon>Camelineae</taxon>
        <taxon>Arabidopsis</taxon>
    </lineage>
</organism>
<feature type="domain" description="Replication protein A 70 kDa DNA-binding subunit B/D first OB fold" evidence="1">
    <location>
        <begin position="7"/>
        <end position="99"/>
    </location>
</feature>
<dbReference type="InterPro" id="IPR003871">
    <property type="entry name" value="RFA1B/D_OB_1st"/>
</dbReference>
<protein>
    <recommendedName>
        <fullName evidence="1">Replication protein A 70 kDa DNA-binding subunit B/D first OB fold domain-containing protein</fullName>
    </recommendedName>
</protein>
<keyword evidence="3" id="KW-1185">Reference proteome</keyword>